<feature type="compositionally biased region" description="Low complexity" evidence="1">
    <location>
        <begin position="237"/>
        <end position="274"/>
    </location>
</feature>
<keyword evidence="3" id="KW-1185">Reference proteome</keyword>
<gene>
    <name evidence="2" type="ORF">B0H16DRAFT_1861030</name>
</gene>
<reference evidence="2" key="1">
    <citation type="submission" date="2023-03" db="EMBL/GenBank/DDBJ databases">
        <title>Massive genome expansion in bonnet fungi (Mycena s.s.) driven by repeated elements and novel gene families across ecological guilds.</title>
        <authorList>
            <consortium name="Lawrence Berkeley National Laboratory"/>
            <person name="Harder C.B."/>
            <person name="Miyauchi S."/>
            <person name="Viragh M."/>
            <person name="Kuo A."/>
            <person name="Thoen E."/>
            <person name="Andreopoulos B."/>
            <person name="Lu D."/>
            <person name="Skrede I."/>
            <person name="Drula E."/>
            <person name="Henrissat B."/>
            <person name="Morin E."/>
            <person name="Kohler A."/>
            <person name="Barry K."/>
            <person name="LaButti K."/>
            <person name="Morin E."/>
            <person name="Salamov A."/>
            <person name="Lipzen A."/>
            <person name="Mereny Z."/>
            <person name="Hegedus B."/>
            <person name="Baldrian P."/>
            <person name="Stursova M."/>
            <person name="Weitz H."/>
            <person name="Taylor A."/>
            <person name="Grigoriev I.V."/>
            <person name="Nagy L.G."/>
            <person name="Martin F."/>
            <person name="Kauserud H."/>
        </authorList>
    </citation>
    <scope>NUCLEOTIDE SEQUENCE</scope>
    <source>
        <strain evidence="2">CBHHK182m</strain>
    </source>
</reference>
<dbReference type="AlphaFoldDB" id="A0AAD7IGT3"/>
<accession>A0AAD7IGT3</accession>
<organism evidence="2 3">
    <name type="scientific">Mycena metata</name>
    <dbReference type="NCBI Taxonomy" id="1033252"/>
    <lineage>
        <taxon>Eukaryota</taxon>
        <taxon>Fungi</taxon>
        <taxon>Dikarya</taxon>
        <taxon>Basidiomycota</taxon>
        <taxon>Agaricomycotina</taxon>
        <taxon>Agaricomycetes</taxon>
        <taxon>Agaricomycetidae</taxon>
        <taxon>Agaricales</taxon>
        <taxon>Marasmiineae</taxon>
        <taxon>Mycenaceae</taxon>
        <taxon>Mycena</taxon>
    </lineage>
</organism>
<comment type="caution">
    <text evidence="2">The sequence shown here is derived from an EMBL/GenBank/DDBJ whole genome shotgun (WGS) entry which is preliminary data.</text>
</comment>
<proteinExistence type="predicted"/>
<evidence type="ECO:0000256" key="1">
    <source>
        <dbReference type="SAM" id="MobiDB-lite"/>
    </source>
</evidence>
<feature type="compositionally biased region" description="Pro residues" evidence="1">
    <location>
        <begin position="211"/>
        <end position="221"/>
    </location>
</feature>
<sequence length="309" mass="33763">MKGQWVGQRIPNNVHHMACGHSSLPESASRVFDQHPPFNQARLKENTVARGRVLLSFDVSQTARWSERREDARSTGVSLSACSRSLSFLSLALAPVVVLLEEDTGRALKENKDKRGGGSGMKVACAVNANSYGTLLLIRPHHTPRRLPPPARLLTRSHTLLLNVSRSNTWLELGWNLGAMANFLSDCYRRPNSRQAPPRVPSEIKHTAHSPPIPPPNPSTPPLLGLNVSRPHPATEPASILKSPSSHSSKDASLPPCAASDPSPSSPSKTSRAPAYRHACLFSQKPQPGLKEEEEEEEDCLRGPKLKQQ</sequence>
<dbReference type="Proteomes" id="UP001215598">
    <property type="component" value="Unassembled WGS sequence"/>
</dbReference>
<evidence type="ECO:0000313" key="2">
    <source>
        <dbReference type="EMBL" id="KAJ7742638.1"/>
    </source>
</evidence>
<evidence type="ECO:0000313" key="3">
    <source>
        <dbReference type="Proteomes" id="UP001215598"/>
    </source>
</evidence>
<dbReference type="EMBL" id="JARKIB010000094">
    <property type="protein sequence ID" value="KAJ7742638.1"/>
    <property type="molecule type" value="Genomic_DNA"/>
</dbReference>
<feature type="region of interest" description="Disordered" evidence="1">
    <location>
        <begin position="192"/>
        <end position="309"/>
    </location>
</feature>
<protein>
    <submittedName>
        <fullName evidence="2">Uncharacterized protein</fullName>
    </submittedName>
</protein>
<name>A0AAD7IGT3_9AGAR</name>